<reference evidence="1" key="1">
    <citation type="submission" date="2022-03" db="EMBL/GenBank/DDBJ databases">
        <authorList>
            <person name="Tunstrom K."/>
        </authorList>
    </citation>
    <scope>NUCLEOTIDE SEQUENCE</scope>
</reference>
<organism evidence="1 2">
    <name type="scientific">Euphydryas editha</name>
    <name type="common">Edith's checkerspot</name>
    <dbReference type="NCBI Taxonomy" id="104508"/>
    <lineage>
        <taxon>Eukaryota</taxon>
        <taxon>Metazoa</taxon>
        <taxon>Ecdysozoa</taxon>
        <taxon>Arthropoda</taxon>
        <taxon>Hexapoda</taxon>
        <taxon>Insecta</taxon>
        <taxon>Pterygota</taxon>
        <taxon>Neoptera</taxon>
        <taxon>Endopterygota</taxon>
        <taxon>Lepidoptera</taxon>
        <taxon>Glossata</taxon>
        <taxon>Ditrysia</taxon>
        <taxon>Papilionoidea</taxon>
        <taxon>Nymphalidae</taxon>
        <taxon>Nymphalinae</taxon>
        <taxon>Euphydryas</taxon>
    </lineage>
</organism>
<dbReference type="Proteomes" id="UP001153954">
    <property type="component" value="Unassembled WGS sequence"/>
</dbReference>
<dbReference type="EMBL" id="CAKOGL010000025">
    <property type="protein sequence ID" value="CAH2102563.1"/>
    <property type="molecule type" value="Genomic_DNA"/>
</dbReference>
<dbReference type="Gene3D" id="3.30.70.1820">
    <property type="entry name" value="L1 transposable element, RRM domain"/>
    <property type="match status" value="1"/>
</dbReference>
<evidence type="ECO:0000313" key="1">
    <source>
        <dbReference type="EMBL" id="CAH2102563.1"/>
    </source>
</evidence>
<gene>
    <name evidence="1" type="ORF">EEDITHA_LOCUS17171</name>
</gene>
<sequence>MESLKTTLSTMAETFHTRMNEFQQDLQRTSSPVTTTSLAADFNEFKKFIISALTTLQSQVELLSRVMDRQEMNTRRKMLLFHGVPEDKSEDVSARITSLVAENLNLANFSSASIRSSYRLGRSSGKKPRPIVIKFNDLAVRDKVWFAKTKLKGTGVTQSEFLTKPRHDAFLAARERFGVNKCWTRDGYIHIMAPDGLRYRAEWLPDLDEIPNVTLTDVVKSPVQKIAAVTKTTDCKGIASCSKRPIRK</sequence>
<comment type="caution">
    <text evidence="1">The sequence shown here is derived from an EMBL/GenBank/DDBJ whole genome shotgun (WGS) entry which is preliminary data.</text>
</comment>
<keyword evidence="2" id="KW-1185">Reference proteome</keyword>
<evidence type="ECO:0000313" key="2">
    <source>
        <dbReference type="Proteomes" id="UP001153954"/>
    </source>
</evidence>
<accession>A0AAU9UTS4</accession>
<protein>
    <submittedName>
        <fullName evidence="1">Uncharacterized protein</fullName>
    </submittedName>
</protein>
<proteinExistence type="predicted"/>
<dbReference type="AlphaFoldDB" id="A0AAU9UTS4"/>
<name>A0AAU9UTS4_EUPED</name>